<evidence type="ECO:0000256" key="5">
    <source>
        <dbReference type="ARBA" id="ARBA00022737"/>
    </source>
</evidence>
<dbReference type="Gene3D" id="3.80.10.10">
    <property type="entry name" value="Ribonuclease Inhibitor"/>
    <property type="match status" value="1"/>
</dbReference>
<feature type="domain" description="Protein kinase" evidence="11">
    <location>
        <begin position="236"/>
        <end position="520"/>
    </location>
</feature>
<evidence type="ECO:0000256" key="10">
    <source>
        <dbReference type="SAM" id="Phobius"/>
    </source>
</evidence>
<evidence type="ECO:0000256" key="1">
    <source>
        <dbReference type="ARBA" id="ARBA00004370"/>
    </source>
</evidence>
<dbReference type="PROSITE" id="PS50011">
    <property type="entry name" value="PROTEIN_KINASE_DOM"/>
    <property type="match status" value="1"/>
</dbReference>
<evidence type="ECO:0000256" key="2">
    <source>
        <dbReference type="ARBA" id="ARBA00022614"/>
    </source>
</evidence>
<keyword evidence="3 10" id="KW-0812">Transmembrane</keyword>
<keyword evidence="12" id="KW-0808">Transferase</keyword>
<evidence type="ECO:0000313" key="13">
    <source>
        <dbReference type="Proteomes" id="UP000187406"/>
    </source>
</evidence>
<keyword evidence="5" id="KW-0677">Repeat</keyword>
<dbReference type="AlphaFoldDB" id="A0A1Q3B0M1"/>
<keyword evidence="4" id="KW-0732">Signal</keyword>
<evidence type="ECO:0000256" key="8">
    <source>
        <dbReference type="ARBA" id="ARBA00023180"/>
    </source>
</evidence>
<dbReference type="InterPro" id="IPR000719">
    <property type="entry name" value="Prot_kinase_dom"/>
</dbReference>
<evidence type="ECO:0000259" key="11">
    <source>
        <dbReference type="PROSITE" id="PS50011"/>
    </source>
</evidence>
<accession>A0A1Q3B0M1</accession>
<dbReference type="SUPFAM" id="SSF56112">
    <property type="entry name" value="Protein kinase-like (PK-like)"/>
    <property type="match status" value="1"/>
</dbReference>
<dbReference type="Pfam" id="PF00069">
    <property type="entry name" value="Pkinase"/>
    <property type="match status" value="1"/>
</dbReference>
<dbReference type="PANTHER" id="PTHR48007">
    <property type="entry name" value="LEUCINE-RICH REPEAT RECEPTOR-LIKE PROTEIN KINASE PXC1"/>
    <property type="match status" value="1"/>
</dbReference>
<dbReference type="InterPro" id="IPR032675">
    <property type="entry name" value="LRR_dom_sf"/>
</dbReference>
<dbReference type="PANTHER" id="PTHR48007:SF38">
    <property type="entry name" value="LEUCINE-RICH REPEAT PROTEIN KINASE FAMILY PROTEIN"/>
    <property type="match status" value="1"/>
</dbReference>
<sequence length="586" mass="63972">LQALRTISIINNSFSGPIPEFNRLGALKAIYLSENQFTGEIPSDYFTKMESLKKVFLSDNKFTGNIPSSLFQLPHLLELHIENNQFSGAIPSFKQPSLKSLNMSNNKLEGEIPDSLSKFDATSFEGNAGLCGDKLGKACKNPDPAPAVTPVASNNDNDVKITDDSKKILAALITLCVLLSSLAIILMVKFRRKKEDFDVLGKEGPDEVVEVQVSVPPRKQMELSRKTAGSGRRTSNHGKEVLGNGSLGSSYKAMMANGVAVVVKRMREMNALGRDAFDAEIRRLGMLKHSNILPLLAYHYRKEEKLLIYEYIPKGSLLYLLHGHDTFSGDRGPSHAELDWPARLKIVQGIAKGLGYLHTELASISLPHGNIKSCNVFLGSENDPLIADYGFSPFINSGNAANAAPPLFAYKAPEAAQYGQVSPKCDVYCLGIVILEILTGKFPSQYLSTGKGGTDVIQWVASAISEKRETELLDPEIASSLNSIGEMKKLLHIGAACTESNPELRLDMREAITRIEDIKLEGSQEDRTIQELPSLRDGYADAPQNTNNVSSFAERYGQQSARRLASGSIDGISGRRDGDDFAFGIS</sequence>
<proteinExistence type="predicted"/>
<organism evidence="12 13">
    <name type="scientific">Cephalotus follicularis</name>
    <name type="common">Albany pitcher plant</name>
    <dbReference type="NCBI Taxonomy" id="3775"/>
    <lineage>
        <taxon>Eukaryota</taxon>
        <taxon>Viridiplantae</taxon>
        <taxon>Streptophyta</taxon>
        <taxon>Embryophyta</taxon>
        <taxon>Tracheophyta</taxon>
        <taxon>Spermatophyta</taxon>
        <taxon>Magnoliopsida</taxon>
        <taxon>eudicotyledons</taxon>
        <taxon>Gunneridae</taxon>
        <taxon>Pentapetalae</taxon>
        <taxon>rosids</taxon>
        <taxon>fabids</taxon>
        <taxon>Oxalidales</taxon>
        <taxon>Cephalotaceae</taxon>
        <taxon>Cephalotus</taxon>
    </lineage>
</organism>
<dbReference type="GO" id="GO:0016020">
    <property type="term" value="C:membrane"/>
    <property type="evidence" value="ECO:0007669"/>
    <property type="project" value="UniProtKB-SubCell"/>
</dbReference>
<keyword evidence="7 10" id="KW-0472">Membrane</keyword>
<keyword evidence="13" id="KW-1185">Reference proteome</keyword>
<comment type="caution">
    <text evidence="12">The sequence shown here is derived from an EMBL/GenBank/DDBJ whole genome shotgun (WGS) entry which is preliminary data.</text>
</comment>
<dbReference type="Gene3D" id="3.30.200.20">
    <property type="entry name" value="Phosphorylase Kinase, domain 1"/>
    <property type="match status" value="1"/>
</dbReference>
<reference evidence="13" key="1">
    <citation type="submission" date="2016-04" db="EMBL/GenBank/DDBJ databases">
        <title>Cephalotus genome sequencing.</title>
        <authorList>
            <person name="Fukushima K."/>
            <person name="Hasebe M."/>
            <person name="Fang X."/>
        </authorList>
    </citation>
    <scope>NUCLEOTIDE SEQUENCE [LARGE SCALE GENOMIC DNA]</scope>
    <source>
        <strain evidence="13">cv. St1</strain>
    </source>
</reference>
<dbReference type="InterPro" id="IPR011009">
    <property type="entry name" value="Kinase-like_dom_sf"/>
</dbReference>
<keyword evidence="8" id="KW-0325">Glycoprotein</keyword>
<evidence type="ECO:0000256" key="3">
    <source>
        <dbReference type="ARBA" id="ARBA00022692"/>
    </source>
</evidence>
<keyword evidence="12" id="KW-0418">Kinase</keyword>
<dbReference type="Pfam" id="PF13855">
    <property type="entry name" value="LRR_8"/>
    <property type="match status" value="1"/>
</dbReference>
<evidence type="ECO:0000256" key="9">
    <source>
        <dbReference type="SAM" id="MobiDB-lite"/>
    </source>
</evidence>
<evidence type="ECO:0000313" key="12">
    <source>
        <dbReference type="EMBL" id="GAV61424.1"/>
    </source>
</evidence>
<feature type="region of interest" description="Disordered" evidence="9">
    <location>
        <begin position="220"/>
        <end position="244"/>
    </location>
</feature>
<keyword evidence="6 10" id="KW-1133">Transmembrane helix</keyword>
<dbReference type="OrthoDB" id="418615at2759"/>
<dbReference type="SUPFAM" id="SSF52058">
    <property type="entry name" value="L domain-like"/>
    <property type="match status" value="1"/>
</dbReference>
<dbReference type="Pfam" id="PF00560">
    <property type="entry name" value="LRR_1"/>
    <property type="match status" value="1"/>
</dbReference>
<dbReference type="InterPro" id="IPR001611">
    <property type="entry name" value="Leu-rich_rpt"/>
</dbReference>
<dbReference type="Proteomes" id="UP000187406">
    <property type="component" value="Unassembled WGS sequence"/>
</dbReference>
<feature type="transmembrane region" description="Helical" evidence="10">
    <location>
        <begin position="168"/>
        <end position="188"/>
    </location>
</feature>
<evidence type="ECO:0000256" key="4">
    <source>
        <dbReference type="ARBA" id="ARBA00022729"/>
    </source>
</evidence>
<protein>
    <submittedName>
        <fullName evidence="12">Pkinase domain-containing protein/LRR_1 domain-containing protein</fullName>
    </submittedName>
</protein>
<dbReference type="GO" id="GO:0004672">
    <property type="term" value="F:protein kinase activity"/>
    <property type="evidence" value="ECO:0007669"/>
    <property type="project" value="InterPro"/>
</dbReference>
<dbReference type="InParanoid" id="A0A1Q3B0M1"/>
<dbReference type="Gene3D" id="1.10.510.10">
    <property type="entry name" value="Transferase(Phosphotransferase) domain 1"/>
    <property type="match status" value="1"/>
</dbReference>
<name>A0A1Q3B0M1_CEPFO</name>
<feature type="non-terminal residue" evidence="12">
    <location>
        <position position="1"/>
    </location>
</feature>
<dbReference type="FunFam" id="3.80.10.10:FF:000041">
    <property type="entry name" value="LRR receptor-like serine/threonine-protein kinase ERECTA"/>
    <property type="match status" value="1"/>
</dbReference>
<dbReference type="GO" id="GO:0005524">
    <property type="term" value="F:ATP binding"/>
    <property type="evidence" value="ECO:0007669"/>
    <property type="project" value="InterPro"/>
</dbReference>
<dbReference type="EMBL" id="BDDD01000199">
    <property type="protein sequence ID" value="GAV61424.1"/>
    <property type="molecule type" value="Genomic_DNA"/>
</dbReference>
<keyword evidence="2" id="KW-0433">Leucine-rich repeat</keyword>
<dbReference type="InterPro" id="IPR046959">
    <property type="entry name" value="PRK1-6/SRF4-like"/>
</dbReference>
<evidence type="ECO:0000256" key="6">
    <source>
        <dbReference type="ARBA" id="ARBA00022989"/>
    </source>
</evidence>
<comment type="subcellular location">
    <subcellularLocation>
        <location evidence="1">Membrane</location>
    </subcellularLocation>
</comment>
<evidence type="ECO:0000256" key="7">
    <source>
        <dbReference type="ARBA" id="ARBA00023136"/>
    </source>
</evidence>
<gene>
    <name evidence="12" type="ORF">CFOL_v3_04951</name>
</gene>